<sequence>MEIKDLIIQLICQDIKHNRLTKSLSRLGLDDGGLYDLDILTIISQLMGVQDDKLSDTFSDIYFHFINEGGQVTTFELEGKISLIATQCYEMLKALVEIEILLGRI</sequence>
<name>A0ABW9RQE7_9BACT</name>
<evidence type="ECO:0000313" key="1">
    <source>
        <dbReference type="EMBL" id="MTI26394.1"/>
    </source>
</evidence>
<reference evidence="1 2" key="1">
    <citation type="submission" date="2019-02" db="EMBL/GenBank/DDBJ databases">
        <authorList>
            <person name="Goldberg S.R."/>
            <person name="Haltli B.A."/>
            <person name="Correa H."/>
            <person name="Russell K.G."/>
        </authorList>
    </citation>
    <scope>NUCLEOTIDE SEQUENCE [LARGE SCALE GENOMIC DNA]</scope>
    <source>
        <strain evidence="1 2">JCM 16186</strain>
    </source>
</reference>
<evidence type="ECO:0008006" key="3">
    <source>
        <dbReference type="Google" id="ProtNLM"/>
    </source>
</evidence>
<comment type="caution">
    <text evidence="1">The sequence shown here is derived from an EMBL/GenBank/DDBJ whole genome shotgun (WGS) entry which is preliminary data.</text>
</comment>
<keyword evidence="2" id="KW-1185">Reference proteome</keyword>
<accession>A0ABW9RQE7</accession>
<evidence type="ECO:0000313" key="2">
    <source>
        <dbReference type="Proteomes" id="UP000798808"/>
    </source>
</evidence>
<protein>
    <recommendedName>
        <fullName evidence="3">Carrier domain-containing protein</fullName>
    </recommendedName>
</protein>
<dbReference type="EMBL" id="SMLW01000578">
    <property type="protein sequence ID" value="MTI26394.1"/>
    <property type="molecule type" value="Genomic_DNA"/>
</dbReference>
<dbReference type="RefSeq" id="WP_155173406.1">
    <property type="nucleotide sequence ID" value="NZ_BAAAFL010000012.1"/>
</dbReference>
<gene>
    <name evidence="1" type="ORF">E1163_15660</name>
</gene>
<organism evidence="1 2">
    <name type="scientific">Fulvivirga kasyanovii</name>
    <dbReference type="NCBI Taxonomy" id="396812"/>
    <lineage>
        <taxon>Bacteria</taxon>
        <taxon>Pseudomonadati</taxon>
        <taxon>Bacteroidota</taxon>
        <taxon>Cytophagia</taxon>
        <taxon>Cytophagales</taxon>
        <taxon>Fulvivirgaceae</taxon>
        <taxon>Fulvivirga</taxon>
    </lineage>
</organism>
<dbReference type="Proteomes" id="UP000798808">
    <property type="component" value="Unassembled WGS sequence"/>
</dbReference>
<proteinExistence type="predicted"/>